<accession>A0A447T8R6</accession>
<dbReference type="AlphaFoldDB" id="A0A447T8R6"/>
<gene>
    <name evidence="1" type="ORF">NCTC9695_01658</name>
</gene>
<sequence length="47" mass="5441">MQSRLVVTRNGESAERDLKLDGSAKLLQCCWTARSWTRAATRWQRTC</sequence>
<name>A0A447T8R6_CHRVL</name>
<reference evidence="1 2" key="1">
    <citation type="submission" date="2018-12" db="EMBL/GenBank/DDBJ databases">
        <authorList>
            <consortium name="Pathogen Informatics"/>
        </authorList>
    </citation>
    <scope>NUCLEOTIDE SEQUENCE [LARGE SCALE GENOMIC DNA]</scope>
    <source>
        <strain evidence="1 2">NCTC9695</strain>
    </source>
</reference>
<organism evidence="1 2">
    <name type="scientific">Chromobacterium violaceum</name>
    <dbReference type="NCBI Taxonomy" id="536"/>
    <lineage>
        <taxon>Bacteria</taxon>
        <taxon>Pseudomonadati</taxon>
        <taxon>Pseudomonadota</taxon>
        <taxon>Betaproteobacteria</taxon>
        <taxon>Neisseriales</taxon>
        <taxon>Chromobacteriaceae</taxon>
        <taxon>Chromobacterium</taxon>
    </lineage>
</organism>
<evidence type="ECO:0000313" key="2">
    <source>
        <dbReference type="Proteomes" id="UP000275777"/>
    </source>
</evidence>
<evidence type="ECO:0000313" key="1">
    <source>
        <dbReference type="EMBL" id="VEB41239.1"/>
    </source>
</evidence>
<dbReference type="Proteomes" id="UP000275777">
    <property type="component" value="Chromosome"/>
</dbReference>
<dbReference type="EMBL" id="LR134182">
    <property type="protein sequence ID" value="VEB41239.1"/>
    <property type="molecule type" value="Genomic_DNA"/>
</dbReference>
<proteinExistence type="predicted"/>
<protein>
    <submittedName>
        <fullName evidence="1">Uncharacterized protein</fullName>
    </submittedName>
</protein>